<evidence type="ECO:0000313" key="3">
    <source>
        <dbReference type="Proteomes" id="UP000494106"/>
    </source>
</evidence>
<evidence type="ECO:0000256" key="1">
    <source>
        <dbReference type="SAM" id="MobiDB-lite"/>
    </source>
</evidence>
<dbReference type="Proteomes" id="UP000494106">
    <property type="component" value="Unassembled WGS sequence"/>
</dbReference>
<reference evidence="2 3" key="1">
    <citation type="submission" date="2020-04" db="EMBL/GenBank/DDBJ databases">
        <authorList>
            <person name="Wallbank WR R."/>
            <person name="Pardo Diaz C."/>
            <person name="Kozak K."/>
            <person name="Martin S."/>
            <person name="Jiggins C."/>
            <person name="Moest M."/>
            <person name="Warren A I."/>
            <person name="Byers J.R.P. K."/>
            <person name="Montejo-Kovacevich G."/>
            <person name="Yen C E."/>
        </authorList>
    </citation>
    <scope>NUCLEOTIDE SEQUENCE [LARGE SCALE GENOMIC DNA]</scope>
</reference>
<comment type="caution">
    <text evidence="2">The sequence shown here is derived from an EMBL/GenBank/DDBJ whole genome shotgun (WGS) entry which is preliminary data.</text>
</comment>
<organism evidence="2 3">
    <name type="scientific">Arctia plantaginis</name>
    <name type="common">Wood tiger moth</name>
    <name type="synonym">Phalaena plantaginis</name>
    <dbReference type="NCBI Taxonomy" id="874455"/>
    <lineage>
        <taxon>Eukaryota</taxon>
        <taxon>Metazoa</taxon>
        <taxon>Ecdysozoa</taxon>
        <taxon>Arthropoda</taxon>
        <taxon>Hexapoda</taxon>
        <taxon>Insecta</taxon>
        <taxon>Pterygota</taxon>
        <taxon>Neoptera</taxon>
        <taxon>Endopterygota</taxon>
        <taxon>Lepidoptera</taxon>
        <taxon>Glossata</taxon>
        <taxon>Ditrysia</taxon>
        <taxon>Noctuoidea</taxon>
        <taxon>Erebidae</taxon>
        <taxon>Arctiinae</taxon>
        <taxon>Arctia</taxon>
    </lineage>
</organism>
<feature type="compositionally biased region" description="Basic residues" evidence="1">
    <location>
        <begin position="10"/>
        <end position="23"/>
    </location>
</feature>
<feature type="region of interest" description="Disordered" evidence="1">
    <location>
        <begin position="1"/>
        <end position="35"/>
    </location>
</feature>
<name>A0A8S1BEP9_ARCPL</name>
<protein>
    <submittedName>
        <fullName evidence="2">Uncharacterized protein</fullName>
    </submittedName>
</protein>
<proteinExistence type="predicted"/>
<evidence type="ECO:0000313" key="2">
    <source>
        <dbReference type="EMBL" id="CAB3255449.1"/>
    </source>
</evidence>
<sequence length="117" mass="13189">MSDSNPNNKKVAKKGKSMGHKRRLPDNHRTAEYGQPKLRNGHEHFLPRACFCNISTVSFGNNRFPNLRSWWSEIFLRSPAPGPGASTAGGESDCLLQVPFSRPFPENEMTDAFLLWT</sequence>
<gene>
    <name evidence="2" type="ORF">APLA_LOCUS14933</name>
</gene>
<accession>A0A8S1BEP9</accession>
<dbReference type="AlphaFoldDB" id="A0A8S1BEP9"/>
<keyword evidence="3" id="KW-1185">Reference proteome</keyword>
<dbReference type="EMBL" id="CADEBC010000575">
    <property type="protein sequence ID" value="CAB3255449.1"/>
    <property type="molecule type" value="Genomic_DNA"/>
</dbReference>